<sequence length="116" mass="12894">MNIKKLSDDVSVSPQINIEDCTEILKMGFKSIICNRPDGECETQPSFSSINEQAHELGILTYYLPVISGAITEENKQEFEFALSKLPKPILAYCRTGTRSGILYSMVSANSEGERL</sequence>
<reference evidence="2" key="1">
    <citation type="submission" date="2024-07" db="EMBL/GenBank/DDBJ databases">
        <authorList>
            <person name="Jiang Y."/>
            <person name="Qin Q."/>
        </authorList>
    </citation>
    <scope>NUCLEOTIDE SEQUENCE</scope>
    <source>
        <strain evidence="2">SD03</strain>
    </source>
</reference>
<dbReference type="InterPro" id="IPR005939">
    <property type="entry name" value="BLH_phosphatase-like"/>
</dbReference>
<proteinExistence type="predicted"/>
<keyword evidence="2" id="KW-0808">Transferase</keyword>
<dbReference type="NCBIfam" id="TIGR01244">
    <property type="entry name" value="TIGR01244 family sulfur transferase"/>
    <property type="match status" value="1"/>
</dbReference>
<dbReference type="GO" id="GO:0016740">
    <property type="term" value="F:transferase activity"/>
    <property type="evidence" value="ECO:0007669"/>
    <property type="project" value="UniProtKB-KW"/>
</dbReference>
<gene>
    <name evidence="2" type="ORF">ABZP26_18455</name>
</gene>
<organism evidence="2">
    <name type="scientific">Pseudoalteromonas sp. SD03</name>
    <dbReference type="NCBI Taxonomy" id="3231719"/>
    <lineage>
        <taxon>Bacteria</taxon>
        <taxon>Pseudomonadati</taxon>
        <taxon>Pseudomonadota</taxon>
        <taxon>Gammaproteobacteria</taxon>
        <taxon>Alteromonadales</taxon>
        <taxon>Pseudoalteromonadaceae</taxon>
        <taxon>Pseudoalteromonas</taxon>
    </lineage>
</organism>
<evidence type="ECO:0000313" key="2">
    <source>
        <dbReference type="EMBL" id="XDH89258.1"/>
    </source>
</evidence>
<accession>A0AB39AUS7</accession>
<evidence type="ECO:0000259" key="1">
    <source>
        <dbReference type="Pfam" id="PF04273"/>
    </source>
</evidence>
<protein>
    <submittedName>
        <fullName evidence="2">TIGR01244 family sulfur transferase</fullName>
    </submittedName>
</protein>
<dbReference type="EMBL" id="CP162515">
    <property type="protein sequence ID" value="XDH89258.1"/>
    <property type="molecule type" value="Genomic_DNA"/>
</dbReference>
<dbReference type="GeneID" id="99694933"/>
<dbReference type="RefSeq" id="WP_016900098.1">
    <property type="nucleotide sequence ID" value="NZ_CP162515.1"/>
</dbReference>
<dbReference type="InterPro" id="IPR029021">
    <property type="entry name" value="Prot-tyrosine_phosphatase-like"/>
</dbReference>
<dbReference type="Gene3D" id="3.90.190.10">
    <property type="entry name" value="Protein tyrosine phosphatase superfamily"/>
    <property type="match status" value="1"/>
</dbReference>
<dbReference type="AlphaFoldDB" id="A0AB39AUS7"/>
<dbReference type="Pfam" id="PF04273">
    <property type="entry name" value="BLH_phosphatase"/>
    <property type="match status" value="1"/>
</dbReference>
<name>A0AB39AUS7_9GAMM</name>
<feature type="domain" description="Beta-lactamase hydrolase-like protein phosphatase-like" evidence="1">
    <location>
        <begin position="3"/>
        <end position="109"/>
    </location>
</feature>
<dbReference type="GO" id="GO:0016787">
    <property type="term" value="F:hydrolase activity"/>
    <property type="evidence" value="ECO:0007669"/>
    <property type="project" value="InterPro"/>
</dbReference>